<accession>A0A511XI96</accession>
<dbReference type="GO" id="GO:0070006">
    <property type="term" value="F:metalloaminopeptidase activity"/>
    <property type="evidence" value="ECO:0007669"/>
    <property type="project" value="TreeGrafter"/>
</dbReference>
<evidence type="ECO:0000256" key="7">
    <source>
        <dbReference type="ARBA" id="ARBA00022833"/>
    </source>
</evidence>
<dbReference type="GO" id="GO:0016020">
    <property type="term" value="C:membrane"/>
    <property type="evidence" value="ECO:0007669"/>
    <property type="project" value="TreeGrafter"/>
</dbReference>
<dbReference type="InterPro" id="IPR045357">
    <property type="entry name" value="Aminopeptidase_N-like_N"/>
</dbReference>
<keyword evidence="6 13" id="KW-0378">Hydrolase</keyword>
<comment type="caution">
    <text evidence="17">The sequence shown here is derived from an EMBL/GenBank/DDBJ whole genome shotgun (WGS) entry which is preliminary data.</text>
</comment>
<dbReference type="GO" id="GO:0006508">
    <property type="term" value="P:proteolysis"/>
    <property type="evidence" value="ECO:0007669"/>
    <property type="project" value="UniProtKB-KW"/>
</dbReference>
<dbReference type="FunFam" id="1.10.390.10:FF:000006">
    <property type="entry name" value="Puromycin-sensitive aminopeptidase"/>
    <property type="match status" value="1"/>
</dbReference>
<feature type="domain" description="Aminopeptidase N-like N-terminal" evidence="16">
    <location>
        <begin position="58"/>
        <end position="236"/>
    </location>
</feature>
<evidence type="ECO:0000256" key="2">
    <source>
        <dbReference type="ARBA" id="ARBA00010136"/>
    </source>
</evidence>
<evidence type="ECO:0000256" key="5">
    <source>
        <dbReference type="ARBA" id="ARBA00022723"/>
    </source>
</evidence>
<feature type="binding site" evidence="10">
    <location>
        <position position="173"/>
    </location>
    <ligand>
        <name>substrate</name>
    </ligand>
</feature>
<evidence type="ECO:0000256" key="12">
    <source>
        <dbReference type="PIRSR" id="PIRSR634016-4"/>
    </source>
</evidence>
<evidence type="ECO:0000256" key="13">
    <source>
        <dbReference type="RuleBase" id="RU364040"/>
    </source>
</evidence>
<dbReference type="EC" id="3.4.11.-" evidence="13"/>
<dbReference type="Pfam" id="PF11838">
    <property type="entry name" value="ERAP1_C"/>
    <property type="match status" value="1"/>
</dbReference>
<feature type="active site" description="Proton acceptor" evidence="9">
    <location>
        <position position="344"/>
    </location>
</feature>
<evidence type="ECO:0000256" key="3">
    <source>
        <dbReference type="ARBA" id="ARBA00022438"/>
    </source>
</evidence>
<evidence type="ECO:0000313" key="17">
    <source>
        <dbReference type="EMBL" id="GEN62666.1"/>
    </source>
</evidence>
<comment type="similarity">
    <text evidence="2 13">Belongs to the peptidase M1 family.</text>
</comment>
<feature type="domain" description="ERAP1-like C-terminal" evidence="15">
    <location>
        <begin position="561"/>
        <end position="871"/>
    </location>
</feature>
<comment type="catalytic activity">
    <reaction evidence="1">
        <text>Release of an N-terminal amino acid, Xaa-|-Yaa- from a peptide, amide or arylamide. Xaa is preferably Ala, but may be most amino acids including Pro (slow action). When a terminal hydrophobic residue is followed by a prolyl residue, the two may be released as an intact Xaa-Pro dipeptide.</text>
        <dbReference type="EC" id="3.4.11.2"/>
    </reaction>
</comment>
<keyword evidence="4 13" id="KW-0645">Protease</keyword>
<dbReference type="GO" id="GO:0008270">
    <property type="term" value="F:zinc ion binding"/>
    <property type="evidence" value="ECO:0007669"/>
    <property type="project" value="UniProtKB-UniRule"/>
</dbReference>
<dbReference type="SUPFAM" id="SSF63737">
    <property type="entry name" value="Leukotriene A4 hydrolase N-terminal domain"/>
    <property type="match status" value="1"/>
</dbReference>
<dbReference type="InterPro" id="IPR001930">
    <property type="entry name" value="Peptidase_M1"/>
</dbReference>
<dbReference type="AlphaFoldDB" id="A0A511XI96"/>
<dbReference type="SUPFAM" id="SSF55486">
    <property type="entry name" value="Metalloproteases ('zincins'), catalytic domain"/>
    <property type="match status" value="1"/>
</dbReference>
<reference evidence="17 18" key="1">
    <citation type="submission" date="2019-07" db="EMBL/GenBank/DDBJ databases">
        <title>Whole genome shotgun sequence of Acetobacter oeni NBRC 105207.</title>
        <authorList>
            <person name="Hosoyama A."/>
            <person name="Uohara A."/>
            <person name="Ohji S."/>
            <person name="Ichikawa N."/>
        </authorList>
    </citation>
    <scope>NUCLEOTIDE SEQUENCE [LARGE SCALE GENOMIC DNA]</scope>
    <source>
        <strain evidence="17 18">NBRC 105207</strain>
    </source>
</reference>
<dbReference type="GO" id="GO:0005615">
    <property type="term" value="C:extracellular space"/>
    <property type="evidence" value="ECO:0007669"/>
    <property type="project" value="TreeGrafter"/>
</dbReference>
<keyword evidence="5 11" id="KW-0479">Metal-binding</keyword>
<dbReference type="PANTHER" id="PTHR11533">
    <property type="entry name" value="PROTEASE M1 ZINC METALLOPROTEASE"/>
    <property type="match status" value="1"/>
</dbReference>
<dbReference type="InterPro" id="IPR050344">
    <property type="entry name" value="Peptidase_M1_aminopeptidases"/>
</dbReference>
<dbReference type="Gene3D" id="2.60.40.1730">
    <property type="entry name" value="tricorn interacting facor f3 domain"/>
    <property type="match status" value="1"/>
</dbReference>
<feature type="site" description="Transition state stabilizer" evidence="12">
    <location>
        <position position="428"/>
    </location>
</feature>
<dbReference type="InterPro" id="IPR042097">
    <property type="entry name" value="Aminopeptidase_N-like_N_sf"/>
</dbReference>
<evidence type="ECO:0000256" key="1">
    <source>
        <dbReference type="ARBA" id="ARBA00000098"/>
    </source>
</evidence>
<evidence type="ECO:0000256" key="11">
    <source>
        <dbReference type="PIRSR" id="PIRSR634016-3"/>
    </source>
</evidence>
<evidence type="ECO:0000256" key="8">
    <source>
        <dbReference type="ARBA" id="ARBA00023049"/>
    </source>
</evidence>
<feature type="domain" description="Peptidase M1 membrane alanine aminopeptidase" evidence="14">
    <location>
        <begin position="270"/>
        <end position="486"/>
    </location>
</feature>
<evidence type="ECO:0000256" key="9">
    <source>
        <dbReference type="PIRSR" id="PIRSR634016-1"/>
    </source>
</evidence>
<evidence type="ECO:0000259" key="14">
    <source>
        <dbReference type="Pfam" id="PF01433"/>
    </source>
</evidence>
<evidence type="ECO:0000256" key="6">
    <source>
        <dbReference type="ARBA" id="ARBA00022801"/>
    </source>
</evidence>
<dbReference type="GO" id="GO:0005737">
    <property type="term" value="C:cytoplasm"/>
    <property type="evidence" value="ECO:0007669"/>
    <property type="project" value="TreeGrafter"/>
</dbReference>
<evidence type="ECO:0000313" key="18">
    <source>
        <dbReference type="Proteomes" id="UP000321746"/>
    </source>
</evidence>
<evidence type="ECO:0000256" key="4">
    <source>
        <dbReference type="ARBA" id="ARBA00022670"/>
    </source>
</evidence>
<dbReference type="Gene3D" id="1.25.50.20">
    <property type="match status" value="1"/>
</dbReference>
<dbReference type="EMBL" id="BJYG01000007">
    <property type="protein sequence ID" value="GEN62666.1"/>
    <property type="molecule type" value="Genomic_DNA"/>
</dbReference>
<dbReference type="GO" id="GO:0043171">
    <property type="term" value="P:peptide catabolic process"/>
    <property type="evidence" value="ECO:0007669"/>
    <property type="project" value="TreeGrafter"/>
</dbReference>
<dbReference type="Gene3D" id="1.10.390.10">
    <property type="entry name" value="Neutral Protease Domain 2"/>
    <property type="match status" value="1"/>
</dbReference>
<evidence type="ECO:0000259" key="15">
    <source>
        <dbReference type="Pfam" id="PF11838"/>
    </source>
</evidence>
<dbReference type="Pfam" id="PF01433">
    <property type="entry name" value="Peptidase_M1"/>
    <property type="match status" value="1"/>
</dbReference>
<dbReference type="Pfam" id="PF17900">
    <property type="entry name" value="Peptidase_M1_N"/>
    <property type="match status" value="1"/>
</dbReference>
<feature type="binding site" evidence="10">
    <location>
        <position position="828"/>
    </location>
    <ligand>
        <name>substrate</name>
    </ligand>
</feature>
<dbReference type="InterPro" id="IPR014782">
    <property type="entry name" value="Peptidase_M1_dom"/>
</dbReference>
<gene>
    <name evidence="17" type="ORF">AOE01nite_08900</name>
</gene>
<organism evidence="17 18">
    <name type="scientific">Acetobacter oeni</name>
    <dbReference type="NCBI Taxonomy" id="304077"/>
    <lineage>
        <taxon>Bacteria</taxon>
        <taxon>Pseudomonadati</taxon>
        <taxon>Pseudomonadota</taxon>
        <taxon>Alphaproteobacteria</taxon>
        <taxon>Acetobacterales</taxon>
        <taxon>Acetobacteraceae</taxon>
        <taxon>Acetobacter</taxon>
    </lineage>
</organism>
<dbReference type="PANTHER" id="PTHR11533:SF174">
    <property type="entry name" value="PUROMYCIN-SENSITIVE AMINOPEPTIDASE-RELATED"/>
    <property type="match status" value="1"/>
</dbReference>
<feature type="binding site" evidence="10">
    <location>
        <begin position="307"/>
        <end position="311"/>
    </location>
    <ligand>
        <name>substrate</name>
    </ligand>
</feature>
<keyword evidence="7 11" id="KW-0862">Zinc</keyword>
<dbReference type="CDD" id="cd09601">
    <property type="entry name" value="M1_APN-Q_like"/>
    <property type="match status" value="1"/>
</dbReference>
<protein>
    <recommendedName>
        <fullName evidence="13">Aminopeptidase</fullName>
        <ecNumber evidence="13">3.4.11.-</ecNumber>
    </recommendedName>
</protein>
<dbReference type="InterPro" id="IPR027268">
    <property type="entry name" value="Peptidase_M4/M1_CTD_sf"/>
</dbReference>
<dbReference type="GO" id="GO:0016285">
    <property type="term" value="F:alanyl aminopeptidase activity"/>
    <property type="evidence" value="ECO:0007669"/>
    <property type="project" value="UniProtKB-EC"/>
</dbReference>
<keyword evidence="3 13" id="KW-0031">Aminopeptidase</keyword>
<keyword evidence="18" id="KW-1185">Reference proteome</keyword>
<dbReference type="Proteomes" id="UP000321746">
    <property type="component" value="Unassembled WGS sequence"/>
</dbReference>
<feature type="binding site" evidence="11">
    <location>
        <position position="343"/>
    </location>
    <ligand>
        <name>Zn(2+)</name>
        <dbReference type="ChEBI" id="CHEBI:29105"/>
        <note>catalytic</note>
    </ligand>
</feature>
<feature type="binding site" evidence="11">
    <location>
        <position position="366"/>
    </location>
    <ligand>
        <name>Zn(2+)</name>
        <dbReference type="ChEBI" id="CHEBI:29105"/>
        <note>catalytic</note>
    </ligand>
</feature>
<comment type="cofactor">
    <cofactor evidence="11 13">
        <name>Zn(2+)</name>
        <dbReference type="ChEBI" id="CHEBI:29105"/>
    </cofactor>
    <text evidence="11 13">Binds 1 zinc ion per subunit.</text>
</comment>
<dbReference type="GO" id="GO:0042277">
    <property type="term" value="F:peptide binding"/>
    <property type="evidence" value="ECO:0007669"/>
    <property type="project" value="TreeGrafter"/>
</dbReference>
<keyword evidence="8 13" id="KW-0482">Metalloprotease</keyword>
<dbReference type="InterPro" id="IPR034016">
    <property type="entry name" value="M1_APN-typ"/>
</dbReference>
<evidence type="ECO:0000256" key="10">
    <source>
        <dbReference type="PIRSR" id="PIRSR634016-2"/>
    </source>
</evidence>
<proteinExistence type="inferred from homology"/>
<name>A0A511XI96_9PROT</name>
<dbReference type="PRINTS" id="PR00756">
    <property type="entry name" value="ALADIPTASE"/>
</dbReference>
<sequence length="899" mass="98563">MWFPRRNKHPGSDMRHSLLLASTLFCAVSLFAGPIRYARAEAPFSFSATPGQLPKNVVPSAYDIALTTDMKALTLSGHEAISVSVFAVSDTITLNQAGLAVRSATIDGQPVVVSADEAAQTLTLRPEQPLVAGQHKIDLSWTGPIPQTPNGIYYDDYHDSTGAKKRMLVTQFEVADARRMFPCWDEPVFKATFRLNVALPKAWVPISNMPVESTVAASGGMQRVTFAVTPRMSTYLLALVAGDLAATHGHGDGTPVNTWAPAGEERNTEYATQAASAILPYYNDYFGTAYPLPKLDLIAVPGNYEAGAMENWGAITFIDEDLLYDPMHSSPGTKELVYLVVAHEMAHQWSGDLVTMAWWDNIWLNEGFATWMETKALDHFNPDWEIWPREHAGREEAMAQDALSTTHPIQQPVRDVSQASSAFDRISYQKGEQIIRMVETWLGPDTFRDGMRVYMKAHAYSNATSADLWNALSGVSHQDVGVIARTFTEQPGIPLVSVLESCRDGKTIVALQESRFTIHDPKAAPLHWRIPVVMGGPGVAGRKVVLADNMTMRFPGCTPAIKVNLGESGYYRASYDPATFRALKNNFTHFDATDRVNLLGDQFALFEAGKGELADYLDLVSGLTRNGETSVAVWQDTLAHLERLDDLEQGSPSRPAFRAFVRELLTPQLARLGWNPRPGESFLDTLLRPQIIQILGVMDDPVVAAEAAKRFAAWRKDPASLDPGLVQPVMQTVGLHADETTWTVLADVVRKTPDTERKRRFFAALARSQAPELIRKAVRLAWSGAIPNGRIVRSLSVLAHNSENPDLVWEQVIANQAQISRLLTPQGREDLLPAIASATFNPAIVQQMRAAAGSSATSGARIAADRSAEQVATNIDLRLRAQPAIAQWLAASGFAAEAH</sequence>
<feature type="binding site" evidence="11">
    <location>
        <position position="347"/>
    </location>
    <ligand>
        <name>Zn(2+)</name>
        <dbReference type="ChEBI" id="CHEBI:29105"/>
        <note>catalytic</note>
    </ligand>
</feature>
<evidence type="ECO:0000259" key="16">
    <source>
        <dbReference type="Pfam" id="PF17900"/>
    </source>
</evidence>
<dbReference type="InterPro" id="IPR024571">
    <property type="entry name" value="ERAP1-like_C_dom"/>
</dbReference>